<reference evidence="1" key="1">
    <citation type="submission" date="2014-11" db="EMBL/GenBank/DDBJ databases">
        <authorList>
            <person name="Amaro Gonzalez C."/>
        </authorList>
    </citation>
    <scope>NUCLEOTIDE SEQUENCE</scope>
</reference>
<organism evidence="1">
    <name type="scientific">Anguilla anguilla</name>
    <name type="common">European freshwater eel</name>
    <name type="synonym">Muraena anguilla</name>
    <dbReference type="NCBI Taxonomy" id="7936"/>
    <lineage>
        <taxon>Eukaryota</taxon>
        <taxon>Metazoa</taxon>
        <taxon>Chordata</taxon>
        <taxon>Craniata</taxon>
        <taxon>Vertebrata</taxon>
        <taxon>Euteleostomi</taxon>
        <taxon>Actinopterygii</taxon>
        <taxon>Neopterygii</taxon>
        <taxon>Teleostei</taxon>
        <taxon>Anguilliformes</taxon>
        <taxon>Anguillidae</taxon>
        <taxon>Anguilla</taxon>
    </lineage>
</organism>
<accession>A0A0E9UCN1</accession>
<evidence type="ECO:0000313" key="1">
    <source>
        <dbReference type="EMBL" id="JAH63492.1"/>
    </source>
</evidence>
<protein>
    <submittedName>
        <fullName evidence="1">Uncharacterized protein</fullName>
    </submittedName>
</protein>
<sequence length="26" mass="3048">MSEKHVLQMAILSHKAIVPEKYLRPK</sequence>
<reference evidence="1" key="2">
    <citation type="journal article" date="2015" name="Fish Shellfish Immunol.">
        <title>Early steps in the European eel (Anguilla anguilla)-Vibrio vulnificus interaction in the gills: Role of the RtxA13 toxin.</title>
        <authorList>
            <person name="Callol A."/>
            <person name="Pajuelo D."/>
            <person name="Ebbesson L."/>
            <person name="Teles M."/>
            <person name="MacKenzie S."/>
            <person name="Amaro C."/>
        </authorList>
    </citation>
    <scope>NUCLEOTIDE SEQUENCE</scope>
</reference>
<dbReference type="EMBL" id="GBXM01045085">
    <property type="protein sequence ID" value="JAH63492.1"/>
    <property type="molecule type" value="Transcribed_RNA"/>
</dbReference>
<proteinExistence type="predicted"/>
<dbReference type="AlphaFoldDB" id="A0A0E9UCN1"/>
<name>A0A0E9UCN1_ANGAN</name>